<organism evidence="7 8">
    <name type="scientific">Rhodococcus sovatensis</name>
    <dbReference type="NCBI Taxonomy" id="1805840"/>
    <lineage>
        <taxon>Bacteria</taxon>
        <taxon>Bacillati</taxon>
        <taxon>Actinomycetota</taxon>
        <taxon>Actinomycetes</taxon>
        <taxon>Mycobacteriales</taxon>
        <taxon>Nocardiaceae</taxon>
        <taxon>Rhodococcus</taxon>
    </lineage>
</organism>
<dbReference type="InterPro" id="IPR000064">
    <property type="entry name" value="NLP_P60_dom"/>
</dbReference>
<comment type="similarity">
    <text evidence="1">Belongs to the peptidase C40 family.</text>
</comment>
<evidence type="ECO:0000313" key="7">
    <source>
        <dbReference type="EMBL" id="WXG71361.1"/>
    </source>
</evidence>
<keyword evidence="3" id="KW-0378">Hydrolase</keyword>
<evidence type="ECO:0000259" key="6">
    <source>
        <dbReference type="PROSITE" id="PS51935"/>
    </source>
</evidence>
<dbReference type="PANTHER" id="PTHR47359">
    <property type="entry name" value="PEPTIDOGLYCAN DL-ENDOPEPTIDASE CWLO"/>
    <property type="match status" value="1"/>
</dbReference>
<dbReference type="RefSeq" id="WP_338893091.1">
    <property type="nucleotide sequence ID" value="NZ_CP147846.1"/>
</dbReference>
<feature type="compositionally biased region" description="Low complexity" evidence="5">
    <location>
        <begin position="170"/>
        <end position="185"/>
    </location>
</feature>
<dbReference type="Gene3D" id="3.90.1720.10">
    <property type="entry name" value="endopeptidase domain like (from Nostoc punctiforme)"/>
    <property type="match status" value="1"/>
</dbReference>
<dbReference type="SUPFAM" id="SSF54001">
    <property type="entry name" value="Cysteine proteinases"/>
    <property type="match status" value="1"/>
</dbReference>
<keyword evidence="4" id="KW-0788">Thiol protease</keyword>
<feature type="region of interest" description="Disordered" evidence="5">
    <location>
        <begin position="163"/>
        <end position="188"/>
    </location>
</feature>
<proteinExistence type="inferred from homology"/>
<dbReference type="Pfam" id="PF00877">
    <property type="entry name" value="NLPC_P60"/>
    <property type="match status" value="1"/>
</dbReference>
<dbReference type="InterPro" id="IPR038765">
    <property type="entry name" value="Papain-like_cys_pep_sf"/>
</dbReference>
<dbReference type="PROSITE" id="PS51935">
    <property type="entry name" value="NLPC_P60"/>
    <property type="match status" value="1"/>
</dbReference>
<dbReference type="InterPro" id="IPR051794">
    <property type="entry name" value="PG_Endopeptidase_C40"/>
</dbReference>
<keyword evidence="2" id="KW-0645">Protease</keyword>
<evidence type="ECO:0000313" key="8">
    <source>
        <dbReference type="Proteomes" id="UP001432000"/>
    </source>
</evidence>
<evidence type="ECO:0000256" key="4">
    <source>
        <dbReference type="ARBA" id="ARBA00022807"/>
    </source>
</evidence>
<keyword evidence="8" id="KW-1185">Reference proteome</keyword>
<evidence type="ECO:0000256" key="2">
    <source>
        <dbReference type="ARBA" id="ARBA00022670"/>
    </source>
</evidence>
<evidence type="ECO:0000256" key="5">
    <source>
        <dbReference type="SAM" id="MobiDB-lite"/>
    </source>
</evidence>
<gene>
    <name evidence="7" type="ORF">WDS16_13255</name>
</gene>
<name>A0ABZ2PXW9_9NOCA</name>
<reference evidence="7 8" key="1">
    <citation type="submission" date="2024-03" db="EMBL/GenBank/DDBJ databases">
        <title>Natural products discovery in diverse microorganisms through a two-stage MS feature dereplication strategy.</title>
        <authorList>
            <person name="Zhang R."/>
        </authorList>
    </citation>
    <scope>NUCLEOTIDE SEQUENCE [LARGE SCALE GENOMIC DNA]</scope>
    <source>
        <strain evidence="7 8">18930</strain>
    </source>
</reference>
<accession>A0ABZ2PXW9</accession>
<evidence type="ECO:0000256" key="1">
    <source>
        <dbReference type="ARBA" id="ARBA00007074"/>
    </source>
</evidence>
<sequence length="383" mass="38523">MIELLAKPITDLLGAFGSGIVPSGGPTDVLRSSSRALESVQSIGQSAVGELATAWSGPAATAAIELAGQAHTSALGLSDHGVEIAAVVDRACEKVQAGLVELQGIAQSFISVAGAAAPMLFTPAGQSMLITTAIEHLQRALAVVSRVRGELAVHTAEISAYTAPPPVPQPAGAAPTTAPASAPIPVGSDPGSQFGQNFARTLSSSASSILPDTPSNLMTSPATATVPAAQTSDASMFTGNPQRTSADMGGVGGGVQVALPDGSVAVAPNEEAAGAVRSALTQQGTPYVWGGTEPGRGLDCSGLTQWAYGEQGVELPRLAQEQNVGTQIGQDELMPGDLAVWDGHVAMVIGNGQIVEAGDPVQVGDVRTTNSGMAFKGFYRPTA</sequence>
<dbReference type="PANTHER" id="PTHR47359:SF3">
    <property type="entry name" value="NLP_P60 DOMAIN-CONTAINING PROTEIN-RELATED"/>
    <property type="match status" value="1"/>
</dbReference>
<evidence type="ECO:0000256" key="3">
    <source>
        <dbReference type="ARBA" id="ARBA00022801"/>
    </source>
</evidence>
<dbReference type="EMBL" id="CP147846">
    <property type="protein sequence ID" value="WXG71361.1"/>
    <property type="molecule type" value="Genomic_DNA"/>
</dbReference>
<feature type="domain" description="NlpC/P60" evidence="6">
    <location>
        <begin position="269"/>
        <end position="383"/>
    </location>
</feature>
<protein>
    <submittedName>
        <fullName evidence="7">C40 family peptidase</fullName>
    </submittedName>
</protein>
<dbReference type="Proteomes" id="UP001432000">
    <property type="component" value="Chromosome"/>
</dbReference>